<dbReference type="OrthoDB" id="10264606at2759"/>
<dbReference type="SMART" id="SM00248">
    <property type="entry name" value="ANK"/>
    <property type="match status" value="6"/>
</dbReference>
<dbReference type="InterPro" id="IPR018247">
    <property type="entry name" value="EF_Hand_1_Ca_BS"/>
</dbReference>
<feature type="transmembrane region" description="Helical" evidence="5">
    <location>
        <begin position="310"/>
        <end position="333"/>
    </location>
</feature>
<feature type="region of interest" description="Disordered" evidence="4">
    <location>
        <begin position="363"/>
        <end position="436"/>
    </location>
</feature>
<sequence length="681" mass="75664">MLDATDESTNGSVSSVDLAMGLKRAAFHGNSLLVSLLLDEGADRNERQPDNRTALIWAVKGASPLQMVQLLLPHMRAIDDVDGESKSALHYAAMTGDAAVVRALLEAASASRRALDVNGLDNQWQTPMFLAVYNGDWPDVVETLIEFGAHVNETRLVPLLAAASKRHVGAVEVLLRHGADPNAGEYVDVAGGEWTLLQHACTCTCGNSPISKELYLIHSMYECDERHSRMLMLALSYGADVNGVGYEKFTALHLAALGGCSRAVTTLLKASADPTIVSNLNGRTPAGDAFEEGHILLGWHLRYHEYKTHLIRFFSSPWSVALVLCCVVILLLANRRVRRRLLFATRWLNEKLKEKLLHRLKASQETGTQRLSKRDKNRLKKGRPEDKKEGSRIEERRPDADTAESTIDDAVDEKDATRATARPADADPTESEASRRYGEVVKRWEEKYSAAIRERNEAREALRQTEITLNAERNKGESDRQKVKSLNTSLQQAKQECTKAQKEAKQLSTKLEKQLEVANREKASKGETIAAAQRQAHTLSDEKSRMKARLDGTVKERDAAHKKIRELEASVRELQADVGCLDSASIDRLSADRLEHTDQEGIHSLQNDIQEALQQLASARDRLMGRLAGVSDQERQLRELEVQAKRKADDLQKCVVCLDERATIVLSPCRHMCLGESASVD</sequence>
<organism evidence="6 7">
    <name type="scientific">Vitrella brassicaformis (strain CCMP3155)</name>
    <dbReference type="NCBI Taxonomy" id="1169540"/>
    <lineage>
        <taxon>Eukaryota</taxon>
        <taxon>Sar</taxon>
        <taxon>Alveolata</taxon>
        <taxon>Colpodellida</taxon>
        <taxon>Vitrellaceae</taxon>
        <taxon>Vitrella</taxon>
    </lineage>
</organism>
<reference evidence="6 7" key="1">
    <citation type="submission" date="2014-11" db="EMBL/GenBank/DDBJ databases">
        <authorList>
            <person name="Zhu J."/>
            <person name="Qi W."/>
            <person name="Song R."/>
        </authorList>
    </citation>
    <scope>NUCLEOTIDE SEQUENCE [LARGE SCALE GENOMIC DNA]</scope>
</reference>
<name>A0A0G4EHW3_VITBC</name>
<protein>
    <submittedName>
        <fullName evidence="6">Uncharacterized protein</fullName>
    </submittedName>
</protein>
<keyword evidence="5" id="KW-0812">Transmembrane</keyword>
<accession>A0A0G4EHW3</accession>
<dbReference type="Proteomes" id="UP000041254">
    <property type="component" value="Unassembled WGS sequence"/>
</dbReference>
<keyword evidence="5" id="KW-0472">Membrane</keyword>
<proteinExistence type="predicted"/>
<dbReference type="InterPro" id="IPR013083">
    <property type="entry name" value="Znf_RING/FYVE/PHD"/>
</dbReference>
<feature type="compositionally biased region" description="Basic and acidic residues" evidence="4">
    <location>
        <begin position="382"/>
        <end position="400"/>
    </location>
</feature>
<dbReference type="InterPro" id="IPR036770">
    <property type="entry name" value="Ankyrin_rpt-contain_sf"/>
</dbReference>
<dbReference type="InterPro" id="IPR050745">
    <property type="entry name" value="Multifunctional_regulatory"/>
</dbReference>
<feature type="region of interest" description="Disordered" evidence="4">
    <location>
        <begin position="525"/>
        <end position="545"/>
    </location>
</feature>
<evidence type="ECO:0000313" key="6">
    <source>
        <dbReference type="EMBL" id="CEL95509.1"/>
    </source>
</evidence>
<dbReference type="Gene3D" id="3.30.40.10">
    <property type="entry name" value="Zinc/RING finger domain, C3HC4 (zinc finger)"/>
    <property type="match status" value="1"/>
</dbReference>
<dbReference type="EMBL" id="CDMY01000228">
    <property type="protein sequence ID" value="CEL95509.1"/>
    <property type="molecule type" value="Genomic_DNA"/>
</dbReference>
<dbReference type="Pfam" id="PF12796">
    <property type="entry name" value="Ank_2"/>
    <property type="match status" value="2"/>
</dbReference>
<keyword evidence="7" id="KW-1185">Reference proteome</keyword>
<dbReference type="PROSITE" id="PS00018">
    <property type="entry name" value="EF_HAND_1"/>
    <property type="match status" value="1"/>
</dbReference>
<evidence type="ECO:0000256" key="3">
    <source>
        <dbReference type="PROSITE-ProRule" id="PRU00023"/>
    </source>
</evidence>
<evidence type="ECO:0000313" key="7">
    <source>
        <dbReference type="Proteomes" id="UP000041254"/>
    </source>
</evidence>
<dbReference type="InParanoid" id="A0A0G4EHW3"/>
<evidence type="ECO:0000256" key="5">
    <source>
        <dbReference type="SAM" id="Phobius"/>
    </source>
</evidence>
<evidence type="ECO:0000256" key="4">
    <source>
        <dbReference type="SAM" id="MobiDB-lite"/>
    </source>
</evidence>
<feature type="repeat" description="ANK" evidence="3">
    <location>
        <begin position="123"/>
        <end position="156"/>
    </location>
</feature>
<feature type="repeat" description="ANK" evidence="3">
    <location>
        <begin position="84"/>
        <end position="106"/>
    </location>
</feature>
<keyword evidence="5" id="KW-1133">Transmembrane helix</keyword>
<dbReference type="STRING" id="1169540.A0A0G4EHW3"/>
<feature type="repeat" description="ANK" evidence="3">
    <location>
        <begin position="247"/>
        <end position="279"/>
    </location>
</feature>
<dbReference type="Pfam" id="PF00023">
    <property type="entry name" value="Ank"/>
    <property type="match status" value="1"/>
</dbReference>
<feature type="compositionally biased region" description="Basic residues" evidence="4">
    <location>
        <begin position="371"/>
        <end position="381"/>
    </location>
</feature>
<dbReference type="Gene3D" id="1.25.40.20">
    <property type="entry name" value="Ankyrin repeat-containing domain"/>
    <property type="match status" value="1"/>
</dbReference>
<dbReference type="PhylomeDB" id="A0A0G4EHW3"/>
<feature type="repeat" description="ANK" evidence="3">
    <location>
        <begin position="154"/>
        <end position="186"/>
    </location>
</feature>
<dbReference type="PANTHER" id="PTHR24189:SF50">
    <property type="entry name" value="ANKYRIN REPEAT AND SOCS BOX PROTEIN 2"/>
    <property type="match status" value="1"/>
</dbReference>
<dbReference type="PANTHER" id="PTHR24189">
    <property type="entry name" value="MYOTROPHIN"/>
    <property type="match status" value="1"/>
</dbReference>
<dbReference type="PROSITE" id="PS50088">
    <property type="entry name" value="ANK_REPEAT"/>
    <property type="match status" value="4"/>
</dbReference>
<dbReference type="AlphaFoldDB" id="A0A0G4EHW3"/>
<gene>
    <name evidence="6" type="ORF">Vbra_11939</name>
</gene>
<dbReference type="PROSITE" id="PS50297">
    <property type="entry name" value="ANK_REP_REGION"/>
    <property type="match status" value="2"/>
</dbReference>
<evidence type="ECO:0000256" key="1">
    <source>
        <dbReference type="ARBA" id="ARBA00022737"/>
    </source>
</evidence>
<dbReference type="VEuPathDB" id="CryptoDB:Vbra_11939"/>
<evidence type="ECO:0000256" key="2">
    <source>
        <dbReference type="ARBA" id="ARBA00023043"/>
    </source>
</evidence>
<keyword evidence="2 3" id="KW-0040">ANK repeat</keyword>
<dbReference type="SUPFAM" id="SSF48403">
    <property type="entry name" value="Ankyrin repeat"/>
    <property type="match status" value="1"/>
</dbReference>
<keyword evidence="1" id="KW-0677">Repeat</keyword>
<dbReference type="InterPro" id="IPR002110">
    <property type="entry name" value="Ankyrin_rpt"/>
</dbReference>